<protein>
    <submittedName>
        <fullName evidence="2">GTP diphosphokinase</fullName>
    </submittedName>
</protein>
<dbReference type="GO" id="GO:0005886">
    <property type="term" value="C:plasma membrane"/>
    <property type="evidence" value="ECO:0007669"/>
    <property type="project" value="TreeGrafter"/>
</dbReference>
<gene>
    <name evidence="2" type="ORF">EVA_09079</name>
</gene>
<dbReference type="GO" id="GO:0016301">
    <property type="term" value="F:kinase activity"/>
    <property type="evidence" value="ECO:0007669"/>
    <property type="project" value="UniProtKB-KW"/>
</dbReference>
<evidence type="ECO:0000313" key="2">
    <source>
        <dbReference type="EMBL" id="EJX02813.1"/>
    </source>
</evidence>
<dbReference type="AlphaFoldDB" id="J9GKY7"/>
<accession>J9GKY7</accession>
<dbReference type="EMBL" id="AMCI01002402">
    <property type="protein sequence ID" value="EJX02813.1"/>
    <property type="molecule type" value="Genomic_DNA"/>
</dbReference>
<comment type="caution">
    <text evidence="2">The sequence shown here is derived from an EMBL/GenBank/DDBJ whole genome shotgun (WGS) entry which is preliminary data.</text>
</comment>
<organism evidence="2">
    <name type="scientific">gut metagenome</name>
    <dbReference type="NCBI Taxonomy" id="749906"/>
    <lineage>
        <taxon>unclassified sequences</taxon>
        <taxon>metagenomes</taxon>
        <taxon>organismal metagenomes</taxon>
    </lineage>
</organism>
<name>J9GKY7_9ZZZZ</name>
<feature type="non-terminal residue" evidence="2">
    <location>
        <position position="49"/>
    </location>
</feature>
<proteinExistence type="predicted"/>
<keyword evidence="2" id="KW-0808">Transferase</keyword>
<dbReference type="PANTHER" id="PTHR21262:SF31">
    <property type="entry name" value="GTP PYROPHOSPHOKINASE"/>
    <property type="match status" value="1"/>
</dbReference>
<dbReference type="Pfam" id="PF04607">
    <property type="entry name" value="RelA_SpoT"/>
    <property type="match status" value="1"/>
</dbReference>
<reference evidence="2" key="1">
    <citation type="journal article" date="2012" name="PLoS ONE">
        <title>Gene sets for utilization of primary and secondary nutrition supplies in the distal gut of endangered iberian lynx.</title>
        <authorList>
            <person name="Alcaide M."/>
            <person name="Messina E."/>
            <person name="Richter M."/>
            <person name="Bargiela R."/>
            <person name="Peplies J."/>
            <person name="Huws S.A."/>
            <person name="Newbold C.J."/>
            <person name="Golyshin P.N."/>
            <person name="Simon M.A."/>
            <person name="Lopez G."/>
            <person name="Yakimov M.M."/>
            <person name="Ferrer M."/>
        </authorList>
    </citation>
    <scope>NUCLEOTIDE SEQUENCE</scope>
</reference>
<dbReference type="InterPro" id="IPR043519">
    <property type="entry name" value="NT_sf"/>
</dbReference>
<dbReference type="InterPro" id="IPR007685">
    <property type="entry name" value="RelA_SpoT"/>
</dbReference>
<evidence type="ECO:0000259" key="1">
    <source>
        <dbReference type="Pfam" id="PF04607"/>
    </source>
</evidence>
<sequence length="49" mass="5760">MEKAGIRCEIQGRPKNFYSIHKKMLRDHKSLSEIYDLLAIRVLVDTVKD</sequence>
<keyword evidence="2" id="KW-0418">Kinase</keyword>
<dbReference type="SUPFAM" id="SSF81301">
    <property type="entry name" value="Nucleotidyltransferase"/>
    <property type="match status" value="1"/>
</dbReference>
<feature type="domain" description="RelA/SpoT" evidence="1">
    <location>
        <begin position="12"/>
        <end position="49"/>
    </location>
</feature>
<dbReference type="GO" id="GO:0015969">
    <property type="term" value="P:guanosine tetraphosphate metabolic process"/>
    <property type="evidence" value="ECO:0007669"/>
    <property type="project" value="InterPro"/>
</dbReference>
<dbReference type="Gene3D" id="3.30.460.10">
    <property type="entry name" value="Beta Polymerase, domain 2"/>
    <property type="match status" value="1"/>
</dbReference>
<dbReference type="PANTHER" id="PTHR21262">
    <property type="entry name" value="GUANOSINE-3',5'-BIS DIPHOSPHATE 3'-PYROPHOSPHOHYDROLASE"/>
    <property type="match status" value="1"/>
</dbReference>